<dbReference type="InterPro" id="IPR016187">
    <property type="entry name" value="CTDL_fold"/>
</dbReference>
<name>A0A656HGC0_THINJ</name>
<evidence type="ECO:0000256" key="1">
    <source>
        <dbReference type="SAM" id="MobiDB-lite"/>
    </source>
</evidence>
<proteinExistence type="predicted"/>
<feature type="compositionally biased region" description="Basic residues" evidence="1">
    <location>
        <begin position="937"/>
        <end position="946"/>
    </location>
</feature>
<dbReference type="InterPro" id="IPR005532">
    <property type="entry name" value="SUMF_dom"/>
</dbReference>
<keyword evidence="4" id="KW-1185">Reference proteome</keyword>
<dbReference type="Pfam" id="PF03781">
    <property type="entry name" value="FGE-sulfatase"/>
    <property type="match status" value="1"/>
</dbReference>
<dbReference type="AlphaFoldDB" id="A0A656HGC0"/>
<reference evidence="4" key="1">
    <citation type="journal article" date="2011" name="Stand. Genomic Sci.">
        <title>Genome sequence of the filamentous, gliding Thiothrix nivea neotype strain (JP2(T)).</title>
        <authorList>
            <person name="Lapidus A."/>
            <person name="Nolan M."/>
            <person name="Lucas S."/>
            <person name="Glavina Del Rio T."/>
            <person name="Tice H."/>
            <person name="Cheng J.F."/>
            <person name="Tapia R."/>
            <person name="Han C."/>
            <person name="Goodwin L."/>
            <person name="Pitluck S."/>
            <person name="Liolios K."/>
            <person name="Pagani I."/>
            <person name="Ivanova N."/>
            <person name="Huntemann M."/>
            <person name="Mavromatis K."/>
            <person name="Mikhailova N."/>
            <person name="Pati A."/>
            <person name="Chen A."/>
            <person name="Palaniappan K."/>
            <person name="Land M."/>
            <person name="Brambilla E.M."/>
            <person name="Rohde M."/>
            <person name="Abt B."/>
            <person name="Verbarg S."/>
            <person name="Goker M."/>
            <person name="Bristow J."/>
            <person name="Eisen J.A."/>
            <person name="Markowitz V."/>
            <person name="Hugenholtz P."/>
            <person name="Kyrpides N.C."/>
            <person name="Klenk H.P."/>
            <person name="Woyke T."/>
        </authorList>
    </citation>
    <scope>NUCLEOTIDE SEQUENCE [LARGE SCALE GENOMIC DNA]</scope>
    <source>
        <strain evidence="4">ATCC 35100 / DSM 5205 / JP2</strain>
    </source>
</reference>
<dbReference type="PANTHER" id="PTHR23150">
    <property type="entry name" value="SULFATASE MODIFYING FACTOR 1, 2"/>
    <property type="match status" value="1"/>
</dbReference>
<sequence>MSKGQAHIGQVSRADLLKALATGEAGSVQRIADQLGLNYVPEDVTAKDVENADPAPSTDSPQVFVSYASEGMRPTAGFWLLESRESHAPAEENPTPQPVSAPIEWEGRPTQAPRYHLLVEPRAFIPRLLPYLQNQVTGLKPDIAKLVACVSQAKALNHVPRLPLRTLNTVVQVIDDRHSHLIPYWKDHSVLRRLVGALHNAEIQQAVLMDGQSEPRVLGNNGWQKWQPPENGGVVIIFSDLGALSQSPESQVPIWLTLGQRLNRSGCKAVVFTPCNPALCDVRLKTLFSLEALTGSAVSPVRTVNAALHSQAGLLLDALSPVIRLEPGLLRQMRLAMAQHGKRWQIGEDVESLVWQHGDIQDAHSVAATWNRDARKLRLQRFMLLSRQERLTALDVIRQWRQPLPKQIWFEEITSLDLESRDLLEADVQAADAYFQQLSEQVQSEVFLMQEAETRDWLQRVSWRMPETALENATVGKALQRIKFMVAPEASGIDPRNLSASDAPEKRVMLYQQGESISLDWPVPSFQNVAVGSPLGMIRLRHELVRIEVDGKAVGELPLWSMSLGLPGDASGFKAISDLETLYFKQAQKPGWADSIGRDTEGLYIEHSCLGKSYRSYWQNPEADGASGYWQGVPPGDIGMDDYGLYADLPISNIPQRFRWIEPGTFLMGSPESEPERWAERETQHQVTLTQGFWLADTTVTQAQWQAVMGNNPSNFKDAPNNPVEQISWNDAQAFIKKLNQQTPGLQAKLPTEAEWEYACRAGTITPFSFGDNITPEQVNYAGNYPHAGGKKGLYRKQTVLVKSLPSNPWGLYEMHGNVWEWCQDVWQEKLPAEPVTDPKGVAGGDKEAGVGRVLRGGSWDSVGWYCRSASRSWSSPGFRHNALGCRLALGHSEFRPGGGAAGSGATVNKQGRADGAGTGSRVAEQRQTVTAPGAGKSRKKPKKRK</sequence>
<feature type="region of interest" description="Disordered" evidence="1">
    <location>
        <begin position="898"/>
        <end position="946"/>
    </location>
</feature>
<organism evidence="3 4">
    <name type="scientific">Thiothrix nivea (strain ATCC 35100 / DSM 5205 / JP2)</name>
    <dbReference type="NCBI Taxonomy" id="870187"/>
    <lineage>
        <taxon>Bacteria</taxon>
        <taxon>Pseudomonadati</taxon>
        <taxon>Pseudomonadota</taxon>
        <taxon>Gammaproteobacteria</taxon>
        <taxon>Thiotrichales</taxon>
        <taxon>Thiotrichaceae</taxon>
        <taxon>Thiothrix</taxon>
    </lineage>
</organism>
<evidence type="ECO:0000313" key="4">
    <source>
        <dbReference type="Proteomes" id="UP000005317"/>
    </source>
</evidence>
<protein>
    <submittedName>
        <fullName evidence="3">Sulphatase-modifying factor protein</fullName>
    </submittedName>
</protein>
<dbReference type="PANTHER" id="PTHR23150:SF19">
    <property type="entry name" value="FORMYLGLYCINE-GENERATING ENZYME"/>
    <property type="match status" value="1"/>
</dbReference>
<dbReference type="InterPro" id="IPR042095">
    <property type="entry name" value="SUMF_sf"/>
</dbReference>
<dbReference type="InterPro" id="IPR051043">
    <property type="entry name" value="Sulfatase_Mod_Factor_Kinase"/>
</dbReference>
<evidence type="ECO:0000259" key="2">
    <source>
        <dbReference type="Pfam" id="PF03781"/>
    </source>
</evidence>
<accession>A0A656HGC0</accession>
<dbReference type="Gene3D" id="3.90.1580.10">
    <property type="entry name" value="paralog of FGE (formylglycine-generating enzyme)"/>
    <property type="match status" value="1"/>
</dbReference>
<dbReference type="SUPFAM" id="SSF56436">
    <property type="entry name" value="C-type lectin-like"/>
    <property type="match status" value="1"/>
</dbReference>
<feature type="domain" description="Sulfatase-modifying factor enzyme-like" evidence="2">
    <location>
        <begin position="660"/>
        <end position="889"/>
    </location>
</feature>
<gene>
    <name evidence="3" type="ORF">Thini_3436</name>
</gene>
<dbReference type="GO" id="GO:0120147">
    <property type="term" value="F:formylglycine-generating oxidase activity"/>
    <property type="evidence" value="ECO:0007669"/>
    <property type="project" value="TreeGrafter"/>
</dbReference>
<evidence type="ECO:0000313" key="3">
    <source>
        <dbReference type="EMBL" id="EIJ35948.1"/>
    </source>
</evidence>
<dbReference type="Proteomes" id="UP000005317">
    <property type="component" value="Unassembled WGS sequence"/>
</dbReference>
<dbReference type="EMBL" id="JH651384">
    <property type="protein sequence ID" value="EIJ35948.1"/>
    <property type="molecule type" value="Genomic_DNA"/>
</dbReference>